<dbReference type="GO" id="GO:0031389">
    <property type="term" value="C:Rad17 RFC-like complex"/>
    <property type="evidence" value="ECO:0007669"/>
    <property type="project" value="TreeGrafter"/>
</dbReference>
<dbReference type="OrthoDB" id="761538at2759"/>
<evidence type="ECO:0000259" key="6">
    <source>
        <dbReference type="SMART" id="SM00382"/>
    </source>
</evidence>
<name>A0A9P6PZV8_9FUNG</name>
<keyword evidence="4" id="KW-0539">Nucleus</keyword>
<dbReference type="GO" id="GO:0005663">
    <property type="term" value="C:DNA replication factor C complex"/>
    <property type="evidence" value="ECO:0007669"/>
    <property type="project" value="TreeGrafter"/>
</dbReference>
<dbReference type="PANTHER" id="PTHR11669:SF1">
    <property type="entry name" value="REPLICATION FACTOR C SUBUNIT 3"/>
    <property type="match status" value="1"/>
</dbReference>
<evidence type="ECO:0000313" key="7">
    <source>
        <dbReference type="EMBL" id="KAG0257442.1"/>
    </source>
</evidence>
<dbReference type="InterPro" id="IPR008921">
    <property type="entry name" value="DNA_pol3_clamp-load_cplx_C"/>
</dbReference>
<dbReference type="PANTHER" id="PTHR11669">
    <property type="entry name" value="REPLICATION FACTOR C / DNA POLYMERASE III GAMMA-TAU SUBUNIT"/>
    <property type="match status" value="1"/>
</dbReference>
<reference evidence="7" key="1">
    <citation type="journal article" date="2020" name="Fungal Divers.">
        <title>Resolving the Mortierellaceae phylogeny through synthesis of multi-gene phylogenetics and phylogenomics.</title>
        <authorList>
            <person name="Vandepol N."/>
            <person name="Liber J."/>
            <person name="Desiro A."/>
            <person name="Na H."/>
            <person name="Kennedy M."/>
            <person name="Barry K."/>
            <person name="Grigoriev I.V."/>
            <person name="Miller A.N."/>
            <person name="O'Donnell K."/>
            <person name="Stajich J.E."/>
            <person name="Bonito G."/>
        </authorList>
    </citation>
    <scope>NUCLEOTIDE SEQUENCE</scope>
    <source>
        <strain evidence="7">BC1065</strain>
    </source>
</reference>
<dbReference type="Pfam" id="PF13177">
    <property type="entry name" value="DNA_pol3_delta2"/>
    <property type="match status" value="1"/>
</dbReference>
<dbReference type="FunFam" id="1.10.8.60:FF:000030">
    <property type="entry name" value="replication factor C subunit 3"/>
    <property type="match status" value="1"/>
</dbReference>
<dbReference type="SUPFAM" id="SSF48019">
    <property type="entry name" value="post-AAA+ oligomerization domain-like"/>
    <property type="match status" value="1"/>
</dbReference>
<dbReference type="Pfam" id="PF22534">
    <property type="entry name" value="RFC_C"/>
    <property type="match status" value="1"/>
</dbReference>
<gene>
    <name evidence="7" type="primary">RFC3</name>
    <name evidence="7" type="ORF">DFQ27_005154</name>
</gene>
<sequence>MDAGLLWVDKHRPNSLDKLDYHPDLTAHLKSLCASGDFPHMLVYGPSGAGKKTRIACILRELFGAGASKLKVDPRVFETPSKRKLEIQVTSSNYHIEINPSDVGNQDRIVIQDLLKEVAQTQQLDASAQKRFKVVVIHEADLLTRDAQAGLRRTMEKYMGNLRIIMCCNTTSNIIGPIQSRCLLVRVGAPTEAAMVEVMQRVVKKEHCGPLPDSFAKRLAQDSGRNLRRALLMLETAKVQRQPFAEDQAVPRMDWEDFIKHSAVNILKSQNADTLLTVRGNLYELINHCIDPPTILKTLAKELVARIEKDEIKMKVIQEAAFYEHRLRIGNKAIFHLEAFVAKVMHIYKKYKVRFGVPLLGKGGTTGETGTGQRKNEGEE</sequence>
<dbReference type="Pfam" id="PF21960">
    <property type="entry name" value="RCF1-5-like_lid"/>
    <property type="match status" value="1"/>
</dbReference>
<comment type="caution">
    <text evidence="7">The sequence shown here is derived from an EMBL/GenBank/DDBJ whole genome shotgun (WGS) entry which is preliminary data.</text>
</comment>
<evidence type="ECO:0000256" key="3">
    <source>
        <dbReference type="ARBA" id="ARBA00022705"/>
    </source>
</evidence>
<keyword evidence="8" id="KW-1185">Reference proteome</keyword>
<evidence type="ECO:0000256" key="5">
    <source>
        <dbReference type="ARBA" id="ARBA00070185"/>
    </source>
</evidence>
<dbReference type="SUPFAM" id="SSF52540">
    <property type="entry name" value="P-loop containing nucleoside triphosphate hydrolases"/>
    <property type="match status" value="1"/>
</dbReference>
<dbReference type="GO" id="GO:0006271">
    <property type="term" value="P:DNA strand elongation involved in DNA replication"/>
    <property type="evidence" value="ECO:0007669"/>
    <property type="project" value="UniProtKB-ARBA"/>
</dbReference>
<dbReference type="Gene3D" id="1.10.8.60">
    <property type="match status" value="1"/>
</dbReference>
<dbReference type="CDD" id="cd00009">
    <property type="entry name" value="AAA"/>
    <property type="match status" value="1"/>
</dbReference>
<dbReference type="EMBL" id="JAAAJB010000362">
    <property type="protein sequence ID" value="KAG0257442.1"/>
    <property type="molecule type" value="Genomic_DNA"/>
</dbReference>
<dbReference type="InterPro" id="IPR027417">
    <property type="entry name" value="P-loop_NTPase"/>
</dbReference>
<dbReference type="GO" id="GO:0031390">
    <property type="term" value="C:Ctf18 RFC-like complex"/>
    <property type="evidence" value="ECO:0007669"/>
    <property type="project" value="TreeGrafter"/>
</dbReference>
<proteinExistence type="inferred from homology"/>
<dbReference type="Gene3D" id="3.40.50.300">
    <property type="entry name" value="P-loop containing nucleotide triphosphate hydrolases"/>
    <property type="match status" value="1"/>
</dbReference>
<dbReference type="GO" id="GO:0003689">
    <property type="term" value="F:DNA clamp loader activity"/>
    <property type="evidence" value="ECO:0007669"/>
    <property type="project" value="TreeGrafter"/>
</dbReference>
<evidence type="ECO:0000256" key="1">
    <source>
        <dbReference type="ARBA" id="ARBA00004123"/>
    </source>
</evidence>
<dbReference type="SMART" id="SM00382">
    <property type="entry name" value="AAA"/>
    <property type="match status" value="1"/>
</dbReference>
<dbReference type="Proteomes" id="UP000807716">
    <property type="component" value="Unassembled WGS sequence"/>
</dbReference>
<dbReference type="GO" id="GO:0006281">
    <property type="term" value="P:DNA repair"/>
    <property type="evidence" value="ECO:0007669"/>
    <property type="project" value="UniProtKB-ARBA"/>
</dbReference>
<organism evidence="7 8">
    <name type="scientific">Actinomortierella ambigua</name>
    <dbReference type="NCBI Taxonomy" id="1343610"/>
    <lineage>
        <taxon>Eukaryota</taxon>
        <taxon>Fungi</taxon>
        <taxon>Fungi incertae sedis</taxon>
        <taxon>Mucoromycota</taxon>
        <taxon>Mortierellomycotina</taxon>
        <taxon>Mortierellomycetes</taxon>
        <taxon>Mortierellales</taxon>
        <taxon>Mortierellaceae</taxon>
        <taxon>Actinomortierella</taxon>
    </lineage>
</organism>
<comment type="subcellular location">
    <subcellularLocation>
        <location evidence="1">Nucleus</location>
    </subcellularLocation>
</comment>
<protein>
    <recommendedName>
        <fullName evidence="5">Replication factor C subunit 5</fullName>
    </recommendedName>
</protein>
<feature type="domain" description="AAA+ ATPase" evidence="6">
    <location>
        <begin position="37"/>
        <end position="191"/>
    </location>
</feature>
<evidence type="ECO:0000313" key="8">
    <source>
        <dbReference type="Proteomes" id="UP000807716"/>
    </source>
</evidence>
<accession>A0A9P6PZV8</accession>
<evidence type="ECO:0000256" key="2">
    <source>
        <dbReference type="ARBA" id="ARBA00005378"/>
    </source>
</evidence>
<dbReference type="FunFam" id="3.40.50.300:FF:000136">
    <property type="entry name" value="Replication factor C subunit 5"/>
    <property type="match status" value="1"/>
</dbReference>
<comment type="similarity">
    <text evidence="2">Belongs to the activator 1 small subunits family.</text>
</comment>
<dbReference type="GO" id="GO:0003677">
    <property type="term" value="F:DNA binding"/>
    <property type="evidence" value="ECO:0007669"/>
    <property type="project" value="InterPro"/>
</dbReference>
<keyword evidence="3" id="KW-0235">DNA replication</keyword>
<dbReference type="FunFam" id="1.20.272.10:FF:000002">
    <property type="entry name" value="Replication factor C subunit 3"/>
    <property type="match status" value="1"/>
</dbReference>
<dbReference type="GO" id="GO:0031391">
    <property type="term" value="C:Elg1 RFC-like complex"/>
    <property type="evidence" value="ECO:0007669"/>
    <property type="project" value="TreeGrafter"/>
</dbReference>
<evidence type="ECO:0000256" key="4">
    <source>
        <dbReference type="ARBA" id="ARBA00023242"/>
    </source>
</evidence>
<dbReference type="AlphaFoldDB" id="A0A9P6PZV8"/>
<dbReference type="InterPro" id="IPR003593">
    <property type="entry name" value="AAA+_ATPase"/>
</dbReference>
<dbReference type="InterPro" id="IPR050238">
    <property type="entry name" value="DNA_Rep/Repair_Clamp_Loader"/>
</dbReference>
<dbReference type="Gene3D" id="1.20.272.10">
    <property type="match status" value="1"/>
</dbReference>